<feature type="transmembrane region" description="Helical" evidence="2">
    <location>
        <begin position="108"/>
        <end position="128"/>
    </location>
</feature>
<feature type="transmembrane region" description="Helical" evidence="2">
    <location>
        <begin position="286"/>
        <end position="304"/>
    </location>
</feature>
<keyword evidence="2" id="KW-1133">Transmembrane helix</keyword>
<protein>
    <recommendedName>
        <fullName evidence="3">Endonuclease/exonuclease/phosphatase domain-containing protein</fullName>
    </recommendedName>
</protein>
<accession>A0ABN3RC83</accession>
<dbReference type="InterPro" id="IPR051916">
    <property type="entry name" value="GPI-anchor_lipid_remodeler"/>
</dbReference>
<dbReference type="EMBL" id="BAAATE010000003">
    <property type="protein sequence ID" value="GAA2648579.1"/>
    <property type="molecule type" value="Genomic_DNA"/>
</dbReference>
<dbReference type="SUPFAM" id="SSF56219">
    <property type="entry name" value="DNase I-like"/>
    <property type="match status" value="1"/>
</dbReference>
<evidence type="ECO:0000256" key="2">
    <source>
        <dbReference type="SAM" id="Phobius"/>
    </source>
</evidence>
<keyword evidence="2" id="KW-0472">Membrane</keyword>
<evidence type="ECO:0000313" key="4">
    <source>
        <dbReference type="EMBL" id="GAA2648579.1"/>
    </source>
</evidence>
<proteinExistence type="predicted"/>
<feature type="transmembrane region" description="Helical" evidence="2">
    <location>
        <begin position="140"/>
        <end position="165"/>
    </location>
</feature>
<name>A0ABN3RC83_9ACTN</name>
<dbReference type="Pfam" id="PF03372">
    <property type="entry name" value="Exo_endo_phos"/>
    <property type="match status" value="1"/>
</dbReference>
<feature type="transmembrane region" description="Helical" evidence="2">
    <location>
        <begin position="83"/>
        <end position="101"/>
    </location>
</feature>
<feature type="transmembrane region" description="Helical" evidence="2">
    <location>
        <begin position="32"/>
        <end position="51"/>
    </location>
</feature>
<feature type="transmembrane region" description="Helical" evidence="2">
    <location>
        <begin position="260"/>
        <end position="279"/>
    </location>
</feature>
<evidence type="ECO:0000313" key="5">
    <source>
        <dbReference type="Proteomes" id="UP001501666"/>
    </source>
</evidence>
<dbReference type="RefSeq" id="WP_346144143.1">
    <property type="nucleotide sequence ID" value="NZ_BAAATE010000003.1"/>
</dbReference>
<feature type="transmembrane region" description="Helical" evidence="2">
    <location>
        <begin position="231"/>
        <end position="254"/>
    </location>
</feature>
<sequence length="669" mass="68473">MLLLALGLALLIDVLRVFLPSLITLFGRAGETPAELMGLYAALWFVLPCLAPLLRPRWSLLGGAAVLVAARLGLQAFDGGTPQLALASVGVSAALFFLYGCSRTLPRAAVPTGIAAGLAFAVAVHLLLDGVDLVWRDGPLSWLATLTLSAAFAALLHPPAFAALFRSPPLAALLRFPAFRGPLAPSTGARAQSPSDAGGQAASGGHAPGREPSPFSQVAPGSGELAPGAAWFLLGPSLLLVGMSAGLSTAAWHGLPLGEAALGLGSFGLSVALMVWLAARPVSSKRAALLLAALLVAGTVLMLATGHGQLVPLSVGGLLAVTARPGPPAVRPGAGVLGGGLVFLVGVFGYYAAYDLDLGFPNGLVATAVAVAAALVGVTSALRTTEPLARRAAAQFSGLWRLAGLWRPVVAAVVLTGLSLAAGWRSAPAVQPKEGSSFTLLAYNIRMGFGLDGRLSLDDITAWAAAKRPDVVLLSEVDRGWLLNGGHDDLDRIARGLGLRTYFAPAADQVWGDALLTNLPVRQVVSHPLGKHGYPTGAQAQTAVIEVGGNEVGIVNTHLQSPPGQAPEVAALVRDLSAGGRRPVVLAGDLNTRPGDPEMRVLESAGLSDPLIALGNPATSPADAPVERIDHVLVTGGVRVESADVPRLPYSDHLPVMAALRITSVDQEG</sequence>
<feature type="transmembrane region" description="Helical" evidence="2">
    <location>
        <begin position="334"/>
        <end position="352"/>
    </location>
</feature>
<comment type="caution">
    <text evidence="4">The sequence shown here is derived from an EMBL/GenBank/DDBJ whole genome shotgun (WGS) entry which is preliminary data.</text>
</comment>
<gene>
    <name evidence="4" type="ORF">GCM10010412_012990</name>
</gene>
<keyword evidence="2" id="KW-0812">Transmembrane</keyword>
<reference evidence="4 5" key="1">
    <citation type="journal article" date="2019" name="Int. J. Syst. Evol. Microbiol.">
        <title>The Global Catalogue of Microorganisms (GCM) 10K type strain sequencing project: providing services to taxonomists for standard genome sequencing and annotation.</title>
        <authorList>
            <consortium name="The Broad Institute Genomics Platform"/>
            <consortium name="The Broad Institute Genome Sequencing Center for Infectious Disease"/>
            <person name="Wu L."/>
            <person name="Ma J."/>
        </authorList>
    </citation>
    <scope>NUCLEOTIDE SEQUENCE [LARGE SCALE GENOMIC DNA]</scope>
    <source>
        <strain evidence="4 5">JCM 6835</strain>
    </source>
</reference>
<dbReference type="InterPro" id="IPR036691">
    <property type="entry name" value="Endo/exonu/phosph_ase_sf"/>
</dbReference>
<organism evidence="4 5">
    <name type="scientific">Nonomuraea recticatena</name>
    <dbReference type="NCBI Taxonomy" id="46178"/>
    <lineage>
        <taxon>Bacteria</taxon>
        <taxon>Bacillati</taxon>
        <taxon>Actinomycetota</taxon>
        <taxon>Actinomycetes</taxon>
        <taxon>Streptosporangiales</taxon>
        <taxon>Streptosporangiaceae</taxon>
        <taxon>Nonomuraea</taxon>
    </lineage>
</organism>
<dbReference type="InterPro" id="IPR005135">
    <property type="entry name" value="Endo/exonuclease/phosphatase"/>
</dbReference>
<feature type="region of interest" description="Disordered" evidence="1">
    <location>
        <begin position="185"/>
        <end position="221"/>
    </location>
</feature>
<dbReference type="Proteomes" id="UP001501666">
    <property type="component" value="Unassembled WGS sequence"/>
</dbReference>
<dbReference type="PANTHER" id="PTHR14859">
    <property type="entry name" value="CALCOFLUOR WHITE HYPERSENSITIVE PROTEIN PRECURSOR"/>
    <property type="match status" value="1"/>
</dbReference>
<feature type="domain" description="Endonuclease/exonuclease/phosphatase" evidence="3">
    <location>
        <begin position="442"/>
        <end position="653"/>
    </location>
</feature>
<keyword evidence="5" id="KW-1185">Reference proteome</keyword>
<dbReference type="Gene3D" id="3.60.10.10">
    <property type="entry name" value="Endonuclease/exonuclease/phosphatase"/>
    <property type="match status" value="1"/>
</dbReference>
<evidence type="ECO:0000256" key="1">
    <source>
        <dbReference type="SAM" id="MobiDB-lite"/>
    </source>
</evidence>
<dbReference type="PANTHER" id="PTHR14859:SF1">
    <property type="entry name" value="PGAP2-INTERACTING PROTEIN"/>
    <property type="match status" value="1"/>
</dbReference>
<feature type="transmembrane region" description="Helical" evidence="2">
    <location>
        <begin position="364"/>
        <end position="384"/>
    </location>
</feature>
<evidence type="ECO:0000259" key="3">
    <source>
        <dbReference type="Pfam" id="PF03372"/>
    </source>
</evidence>